<dbReference type="EMBL" id="NCKU01003950">
    <property type="protein sequence ID" value="RWS06676.1"/>
    <property type="molecule type" value="Genomic_DNA"/>
</dbReference>
<dbReference type="GO" id="GO:0014069">
    <property type="term" value="C:postsynaptic density"/>
    <property type="evidence" value="ECO:0007669"/>
    <property type="project" value="TreeGrafter"/>
</dbReference>
<dbReference type="GO" id="GO:0098887">
    <property type="term" value="P:neurotransmitter receptor transport, endosome to postsynaptic membrane"/>
    <property type="evidence" value="ECO:0007669"/>
    <property type="project" value="TreeGrafter"/>
</dbReference>
<feature type="compositionally biased region" description="Low complexity" evidence="3">
    <location>
        <begin position="1120"/>
        <end position="1138"/>
    </location>
</feature>
<dbReference type="SUPFAM" id="SSF50156">
    <property type="entry name" value="PDZ domain-like"/>
    <property type="match status" value="2"/>
</dbReference>
<dbReference type="SMART" id="SM00365">
    <property type="entry name" value="LRR_SD22"/>
    <property type="match status" value="7"/>
</dbReference>
<dbReference type="GO" id="GO:0045211">
    <property type="term" value="C:postsynaptic membrane"/>
    <property type="evidence" value="ECO:0007669"/>
    <property type="project" value="TreeGrafter"/>
</dbReference>
<dbReference type="InterPro" id="IPR003591">
    <property type="entry name" value="Leu-rich_rpt_typical-subtyp"/>
</dbReference>
<dbReference type="GO" id="GO:0098968">
    <property type="term" value="P:neurotransmitter receptor transport postsynaptic membrane to endosome"/>
    <property type="evidence" value="ECO:0007669"/>
    <property type="project" value="TreeGrafter"/>
</dbReference>
<dbReference type="Proteomes" id="UP000285301">
    <property type="component" value="Unassembled WGS sequence"/>
</dbReference>
<dbReference type="EMBL" id="NCKU01003951">
    <property type="protein sequence ID" value="RWS06674.1"/>
    <property type="molecule type" value="Genomic_DNA"/>
</dbReference>
<dbReference type="InterPro" id="IPR055414">
    <property type="entry name" value="LRR_R13L4/SHOC2-like"/>
</dbReference>
<feature type="region of interest" description="Disordered" evidence="3">
    <location>
        <begin position="562"/>
        <end position="657"/>
    </location>
</feature>
<dbReference type="Gene3D" id="2.30.42.10">
    <property type="match status" value="2"/>
</dbReference>
<dbReference type="STRING" id="1965070.A0A3S3QWA5"/>
<evidence type="ECO:0000313" key="5">
    <source>
        <dbReference type="EMBL" id="RWS06674.1"/>
    </source>
</evidence>
<evidence type="ECO:0000256" key="1">
    <source>
        <dbReference type="ARBA" id="ARBA00022614"/>
    </source>
</evidence>
<feature type="compositionally biased region" description="Polar residues" evidence="3">
    <location>
        <begin position="833"/>
        <end position="844"/>
    </location>
</feature>
<dbReference type="GO" id="GO:0045197">
    <property type="term" value="P:establishment or maintenance of epithelial cell apical/basal polarity"/>
    <property type="evidence" value="ECO:0007669"/>
    <property type="project" value="TreeGrafter"/>
</dbReference>
<dbReference type="CDD" id="cd06703">
    <property type="entry name" value="PDZ2_Scribble-like"/>
    <property type="match status" value="1"/>
</dbReference>
<feature type="compositionally biased region" description="Basic and acidic residues" evidence="3">
    <location>
        <begin position="632"/>
        <end position="641"/>
    </location>
</feature>
<feature type="compositionally biased region" description="Low complexity" evidence="3">
    <location>
        <begin position="1081"/>
        <end position="1096"/>
    </location>
</feature>
<dbReference type="PROSITE" id="PS50106">
    <property type="entry name" value="PDZ"/>
    <property type="match status" value="2"/>
</dbReference>
<dbReference type="SMART" id="SM00228">
    <property type="entry name" value="PDZ"/>
    <property type="match status" value="2"/>
</dbReference>
<keyword evidence="1" id="KW-0433">Leucine-rich repeat</keyword>
<evidence type="ECO:0000256" key="2">
    <source>
        <dbReference type="ARBA" id="ARBA00022737"/>
    </source>
</evidence>
<dbReference type="AlphaFoldDB" id="A0A3S3QWA5"/>
<dbReference type="OrthoDB" id="2187496at2759"/>
<feature type="compositionally biased region" description="Polar residues" evidence="3">
    <location>
        <begin position="506"/>
        <end position="525"/>
    </location>
</feature>
<evidence type="ECO:0000256" key="3">
    <source>
        <dbReference type="SAM" id="MobiDB-lite"/>
    </source>
</evidence>
<organism evidence="7 9">
    <name type="scientific">Dinothrombium tinctorium</name>
    <dbReference type="NCBI Taxonomy" id="1965070"/>
    <lineage>
        <taxon>Eukaryota</taxon>
        <taxon>Metazoa</taxon>
        <taxon>Ecdysozoa</taxon>
        <taxon>Arthropoda</taxon>
        <taxon>Chelicerata</taxon>
        <taxon>Arachnida</taxon>
        <taxon>Acari</taxon>
        <taxon>Acariformes</taxon>
        <taxon>Trombidiformes</taxon>
        <taxon>Prostigmata</taxon>
        <taxon>Anystina</taxon>
        <taxon>Parasitengona</taxon>
        <taxon>Trombidioidea</taxon>
        <taxon>Trombidiidae</taxon>
        <taxon>Dinothrombium</taxon>
    </lineage>
</organism>
<feature type="region of interest" description="Disordered" evidence="3">
    <location>
        <begin position="833"/>
        <end position="873"/>
    </location>
</feature>
<comment type="caution">
    <text evidence="7">The sequence shown here is derived from an EMBL/GenBank/DDBJ whole genome shotgun (WGS) entry which is preliminary data.</text>
</comment>
<sequence>MAMFRCIPLFKACNRQIEYIDKRHCSLTNVPEDVFRYSRSLEELLLDSNHIRELPKSLFRLVKLRKLSLSDNEIGRLPPDICSLVNLVEFDISKNDIPEIPENIKFLKSLQVGDFSSNPLANLPSGLTHLRNLTSLGLNDVSLQQLPSDFGSLCNLQMLELRDNIMKTLPPSFASLTKLERLDIGSNELEELPDFIGQLPNLTELWLDCNELITLPKSIGKLKKLTCLDVSVNRLEHLPEEIAGLENLTDLHLSQNFLRHLPDGIGQLSKLTILKVDHNYLSQLNPTIGGCSNLQELILTENNLKELPPTIGNLVHLTNLNIDRNKLTALPPQIGNLTKLGVLSLRENLITQLPVEMGQLRELHVLDVSGNRLSYLPYTITALNLKALWLAENQSQPMLKFQTDYDEQTGMKILTCFLLPQQEIENEFENENFCQNGGDIQSNSSWDQHQRPSAVKFAGDESEDEAGVNPAFEAQFVRHDTPHPKEFKARHQKLFANREKDDKSSVENNDSASNEPENSVQNTNQRNSVASNESEESETSSVIIRSDSEIAANIESRQIYYQNSEQQEEEEEEEQEETVDEDNENVEESHVDGISQKSETENEHVEKHVGFPDEYDEESAERDDRDDENEGDHERVQERQSKLHRRDTPHHLKNKRINISNCQAEKEKVASIIAEVLKKEVTKSAGDNESAKTNSSFATIPYPPTPLGPVEIKQIKLFVVRTSTGLGLSIAGGKGSTPYKGEDEGVFVSRITENGPSHIAGLKVGDKILAVNDISMEGVDHYRAVDILKQAGMQFMVHIEREVPITLPSSDIKVGEAEKADTRDKDVQSVHTNGDIASTGNQVQPKIEKPTVSPTKSEPVTRTHENGPVSPVRNLQPSVIYTTLIRDQNGLGFSVAGGKGGPPYKEGSESIYISRIAEGGAAARDGKLMVGDKILSINSVDVEGLKHDQVVAMLTGLERFVRLVVEREMDLSGGEKSPRPRAYANLYSSSYMANRPSYLGSYKRPILGSLSNLNNDVSTTIASATTTTTVTTTTAASATITAPTTTSSKPVIPPKPTYIHRKLPGLRNDSSVISTSISTAASPSTTTYSTCSLPSSASHKSQVVPTSSASITTLDQTGAKSNNSSSNSSSSLKKSNTKVANPVITVKVQKSDGALQTLPASLAEFPPAPTAPGLFTEVITKTTFTETVTTRVTNNVLVPK</sequence>
<dbReference type="EMBL" id="NCKU01000570">
    <property type="protein sequence ID" value="RWS15004.1"/>
    <property type="molecule type" value="Genomic_DNA"/>
</dbReference>
<dbReference type="InterPro" id="IPR032675">
    <property type="entry name" value="LRR_dom_sf"/>
</dbReference>
<dbReference type="PANTHER" id="PTHR23119">
    <property type="entry name" value="DISCS LARGE"/>
    <property type="match status" value="1"/>
</dbReference>
<dbReference type="GO" id="GO:0016323">
    <property type="term" value="C:basolateral plasma membrane"/>
    <property type="evidence" value="ECO:0007669"/>
    <property type="project" value="TreeGrafter"/>
</dbReference>
<dbReference type="GO" id="GO:0098609">
    <property type="term" value="P:cell-cell adhesion"/>
    <property type="evidence" value="ECO:0007669"/>
    <property type="project" value="TreeGrafter"/>
</dbReference>
<dbReference type="PROSITE" id="PS51450">
    <property type="entry name" value="LRR"/>
    <property type="match status" value="4"/>
</dbReference>
<reference evidence="7" key="2">
    <citation type="submission" date="2018-11" db="EMBL/GenBank/DDBJ databases">
        <title>Trombidioid mite genomics.</title>
        <authorList>
            <person name="Dong X."/>
        </authorList>
    </citation>
    <scope>NUCLEOTIDE SEQUENCE</scope>
    <source>
        <strain evidence="7">UoL-WK</strain>
    </source>
</reference>
<dbReference type="Pfam" id="PF13855">
    <property type="entry name" value="LRR_8"/>
    <property type="match status" value="3"/>
</dbReference>
<dbReference type="Pfam" id="PF00595">
    <property type="entry name" value="PDZ"/>
    <property type="match status" value="2"/>
</dbReference>
<dbReference type="SMART" id="SM00369">
    <property type="entry name" value="LRR_TYP"/>
    <property type="match status" value="14"/>
</dbReference>
<dbReference type="PANTHER" id="PTHR23119:SF44">
    <property type="entry name" value="PROTEIN LAP4"/>
    <property type="match status" value="1"/>
</dbReference>
<dbReference type="SMART" id="SM00364">
    <property type="entry name" value="LRR_BAC"/>
    <property type="match status" value="9"/>
</dbReference>
<feature type="compositionally biased region" description="Polar residues" evidence="3">
    <location>
        <begin position="438"/>
        <end position="447"/>
    </location>
</feature>
<feature type="region of interest" description="Disordered" evidence="3">
    <location>
        <begin position="1041"/>
        <end position="1064"/>
    </location>
</feature>
<dbReference type="InterPro" id="IPR001611">
    <property type="entry name" value="Leu-rich_rpt"/>
</dbReference>
<protein>
    <submittedName>
        <fullName evidence="5">Protein lap4-like isoform X2</fullName>
    </submittedName>
    <submittedName>
        <fullName evidence="7">Protein scribble-like protein</fullName>
    </submittedName>
</protein>
<dbReference type="SUPFAM" id="SSF52058">
    <property type="entry name" value="L domain-like"/>
    <property type="match status" value="2"/>
</dbReference>
<evidence type="ECO:0000313" key="9">
    <source>
        <dbReference type="Proteomes" id="UP000285301"/>
    </source>
</evidence>
<feature type="compositionally biased region" description="Basic and acidic residues" evidence="3">
    <location>
        <begin position="496"/>
        <end position="505"/>
    </location>
</feature>
<dbReference type="Pfam" id="PF23598">
    <property type="entry name" value="LRR_14"/>
    <property type="match status" value="1"/>
</dbReference>
<dbReference type="Gene3D" id="3.80.10.10">
    <property type="entry name" value="Ribonuclease Inhibitor"/>
    <property type="match status" value="3"/>
</dbReference>
<name>A0A3S3QWA5_9ACAR</name>
<proteinExistence type="predicted"/>
<feature type="compositionally biased region" description="Acidic residues" evidence="3">
    <location>
        <begin position="566"/>
        <end position="586"/>
    </location>
</feature>
<evidence type="ECO:0000313" key="6">
    <source>
        <dbReference type="EMBL" id="RWS06676.1"/>
    </source>
</evidence>
<accession>A0A3S3QWA5</accession>
<gene>
    <name evidence="6" type="ORF">B4U79_02744</name>
    <name evidence="8" type="ORF">B4U79_08963</name>
    <name evidence="7" type="ORF">B4U79_15606</name>
    <name evidence="5" type="ORF">B4U79_15687</name>
</gene>
<dbReference type="InterPro" id="IPR001478">
    <property type="entry name" value="PDZ"/>
</dbReference>
<keyword evidence="2" id="KW-0677">Repeat</keyword>
<keyword evidence="9" id="KW-1185">Reference proteome</keyword>
<dbReference type="GO" id="GO:0043113">
    <property type="term" value="P:receptor clustering"/>
    <property type="evidence" value="ECO:0007669"/>
    <property type="project" value="TreeGrafter"/>
</dbReference>
<dbReference type="GO" id="GO:0019901">
    <property type="term" value="F:protein kinase binding"/>
    <property type="evidence" value="ECO:0007669"/>
    <property type="project" value="TreeGrafter"/>
</dbReference>
<dbReference type="GO" id="GO:0005912">
    <property type="term" value="C:adherens junction"/>
    <property type="evidence" value="ECO:0007669"/>
    <property type="project" value="TreeGrafter"/>
</dbReference>
<dbReference type="InterPro" id="IPR050614">
    <property type="entry name" value="Synaptic_Scaffolding_LAP-MAGUK"/>
</dbReference>
<evidence type="ECO:0000313" key="8">
    <source>
        <dbReference type="EMBL" id="RWS15047.1"/>
    </source>
</evidence>
<evidence type="ECO:0000259" key="4">
    <source>
        <dbReference type="PROSITE" id="PS50106"/>
    </source>
</evidence>
<feature type="domain" description="PDZ" evidence="4">
    <location>
        <begin position="716"/>
        <end position="803"/>
    </location>
</feature>
<dbReference type="InterPro" id="IPR036034">
    <property type="entry name" value="PDZ_sf"/>
</dbReference>
<feature type="domain" description="PDZ" evidence="4">
    <location>
        <begin position="881"/>
        <end position="969"/>
    </location>
</feature>
<feature type="region of interest" description="Disordered" evidence="3">
    <location>
        <begin position="433"/>
        <end position="466"/>
    </location>
</feature>
<reference evidence="7 9" key="1">
    <citation type="journal article" date="2018" name="Gigascience">
        <title>Genomes of trombidid mites reveal novel predicted allergens and laterally-transferred genes associated with secondary metabolism.</title>
        <authorList>
            <person name="Dong X."/>
            <person name="Chaisiri K."/>
            <person name="Xia D."/>
            <person name="Armstrong S.D."/>
            <person name="Fang Y."/>
            <person name="Donnelly M.J."/>
            <person name="Kadowaki T."/>
            <person name="McGarry J.W."/>
            <person name="Darby A.C."/>
            <person name="Makepeace B.L."/>
        </authorList>
    </citation>
    <scope>NUCLEOTIDE SEQUENCE [LARGE SCALE GENOMIC DNA]</scope>
    <source>
        <strain evidence="7">UoL-WK</strain>
    </source>
</reference>
<feature type="compositionally biased region" description="Basic and acidic residues" evidence="3">
    <location>
        <begin position="598"/>
        <end position="611"/>
    </location>
</feature>
<dbReference type="EMBL" id="NCKU01000560">
    <property type="protein sequence ID" value="RWS15047.1"/>
    <property type="molecule type" value="Genomic_DNA"/>
</dbReference>
<feature type="compositionally biased region" description="Acidic residues" evidence="3">
    <location>
        <begin position="613"/>
        <end position="631"/>
    </location>
</feature>
<feature type="region of interest" description="Disordered" evidence="3">
    <location>
        <begin position="496"/>
        <end position="547"/>
    </location>
</feature>
<dbReference type="FunFam" id="3.80.10.10:FF:000036">
    <property type="entry name" value="protein scribble homolog isoform X1"/>
    <property type="match status" value="1"/>
</dbReference>
<feature type="compositionally biased region" description="Polar residues" evidence="3">
    <location>
        <begin position="1097"/>
        <end position="1119"/>
    </location>
</feature>
<feature type="region of interest" description="Disordered" evidence="3">
    <location>
        <begin position="1081"/>
        <end position="1138"/>
    </location>
</feature>
<evidence type="ECO:0000313" key="7">
    <source>
        <dbReference type="EMBL" id="RWS15004.1"/>
    </source>
</evidence>
<feature type="compositionally biased region" description="Basic residues" evidence="3">
    <location>
        <begin position="642"/>
        <end position="656"/>
    </location>
</feature>